<name>A0A0R3T7U2_RODNA</name>
<dbReference type="OrthoDB" id="10551761at2759"/>
<evidence type="ECO:0000256" key="1">
    <source>
        <dbReference type="SAM" id="MobiDB-lite"/>
    </source>
</evidence>
<organism evidence="4">
    <name type="scientific">Rodentolepis nana</name>
    <name type="common">Dwarf tapeworm</name>
    <name type="synonym">Hymenolepis nana</name>
    <dbReference type="NCBI Taxonomy" id="102285"/>
    <lineage>
        <taxon>Eukaryota</taxon>
        <taxon>Metazoa</taxon>
        <taxon>Spiralia</taxon>
        <taxon>Lophotrochozoa</taxon>
        <taxon>Platyhelminthes</taxon>
        <taxon>Cestoda</taxon>
        <taxon>Eucestoda</taxon>
        <taxon>Cyclophyllidea</taxon>
        <taxon>Hymenolepididae</taxon>
        <taxon>Rodentolepis</taxon>
    </lineage>
</organism>
<dbReference type="Proteomes" id="UP000278807">
    <property type="component" value="Unassembled WGS sequence"/>
</dbReference>
<proteinExistence type="predicted"/>
<evidence type="ECO:0000313" key="2">
    <source>
        <dbReference type="EMBL" id="VDN98988.1"/>
    </source>
</evidence>
<dbReference type="EMBL" id="UZAE01001732">
    <property type="protein sequence ID" value="VDN98988.1"/>
    <property type="molecule type" value="Genomic_DNA"/>
</dbReference>
<feature type="region of interest" description="Disordered" evidence="1">
    <location>
        <begin position="1"/>
        <end position="59"/>
    </location>
</feature>
<sequence length="154" mass="17550">MRHCGQRRKYNSENASNDESPGTSSVSPPRNRQVIRTKRRSEEANGEPQSSCKRERVEESSCLRQTLDEMTKRFNELIENLMSDYIKGSNPSGNIKAMMAELLNVYQVVDSQFMKLLGSITRSIAFIDDIEDELKSSANQSQFDLGKLVLSYNF</sequence>
<gene>
    <name evidence="2" type="ORF">HNAJ_LOCUS3129</name>
</gene>
<feature type="compositionally biased region" description="Polar residues" evidence="1">
    <location>
        <begin position="12"/>
        <end position="30"/>
    </location>
</feature>
<protein>
    <submittedName>
        <fullName evidence="4">PCM1_C domain-containing protein</fullName>
    </submittedName>
</protein>
<dbReference type="AlphaFoldDB" id="A0A0R3T7U2"/>
<evidence type="ECO:0000313" key="4">
    <source>
        <dbReference type="WBParaSite" id="HNAJ_0000313001-mRNA-1"/>
    </source>
</evidence>
<accession>A0A0R3T7U2</accession>
<evidence type="ECO:0000313" key="3">
    <source>
        <dbReference type="Proteomes" id="UP000278807"/>
    </source>
</evidence>
<reference evidence="4" key="1">
    <citation type="submission" date="2017-02" db="UniProtKB">
        <authorList>
            <consortium name="WormBaseParasite"/>
        </authorList>
    </citation>
    <scope>IDENTIFICATION</scope>
</reference>
<reference evidence="2 3" key="2">
    <citation type="submission" date="2018-11" db="EMBL/GenBank/DDBJ databases">
        <authorList>
            <consortium name="Pathogen Informatics"/>
        </authorList>
    </citation>
    <scope>NUCLEOTIDE SEQUENCE [LARGE SCALE GENOMIC DNA]</scope>
</reference>
<keyword evidence="3" id="KW-1185">Reference proteome</keyword>
<dbReference type="WBParaSite" id="HNAJ_0000313001-mRNA-1">
    <property type="protein sequence ID" value="HNAJ_0000313001-mRNA-1"/>
    <property type="gene ID" value="HNAJ_0000313001"/>
</dbReference>